<feature type="domain" description="ABC-2 type transporter transmembrane" evidence="7">
    <location>
        <begin position="8"/>
        <end position="209"/>
    </location>
</feature>
<evidence type="ECO:0000256" key="2">
    <source>
        <dbReference type="ARBA" id="ARBA00022692"/>
    </source>
</evidence>
<feature type="transmembrane region" description="Helical" evidence="6">
    <location>
        <begin position="20"/>
        <end position="38"/>
    </location>
</feature>
<evidence type="ECO:0000256" key="1">
    <source>
        <dbReference type="ARBA" id="ARBA00004141"/>
    </source>
</evidence>
<protein>
    <submittedName>
        <fullName evidence="8">ABC transporter</fullName>
    </submittedName>
</protein>
<accession>A0A099D8Y4</accession>
<dbReference type="InterPro" id="IPR000412">
    <property type="entry name" value="ABC_2_transport"/>
</dbReference>
<proteinExistence type="predicted"/>
<dbReference type="EMBL" id="JPMV01000012">
    <property type="protein sequence ID" value="KGI82272.1"/>
    <property type="molecule type" value="Genomic_DNA"/>
</dbReference>
<feature type="transmembrane region" description="Helical" evidence="6">
    <location>
        <begin position="97"/>
        <end position="122"/>
    </location>
</feature>
<evidence type="ECO:0000313" key="10">
    <source>
        <dbReference type="Proteomes" id="UP000029737"/>
    </source>
</evidence>
<gene>
    <name evidence="8" type="ORF">CDG81_18985</name>
    <name evidence="9" type="ORF">IL38_05930</name>
</gene>
<dbReference type="EMBL" id="CP022752">
    <property type="protein sequence ID" value="ASU80003.1"/>
    <property type="molecule type" value="Genomic_DNA"/>
</dbReference>
<dbReference type="Proteomes" id="UP000215043">
    <property type="component" value="Chromosome"/>
</dbReference>
<evidence type="ECO:0000313" key="11">
    <source>
        <dbReference type="Proteomes" id="UP000215043"/>
    </source>
</evidence>
<reference evidence="8 11" key="2">
    <citation type="submission" date="2017-08" db="EMBL/GenBank/DDBJ databases">
        <title>The complete genome sequence of moderately halophilic actinomycete Actinopolyspora erythraea YIM 90600, the producer of novel erythromycin, novel actinopolysporins A-C and tubercidin.</title>
        <authorList>
            <person name="Yin M."/>
            <person name="Tang S."/>
        </authorList>
    </citation>
    <scope>NUCLEOTIDE SEQUENCE [LARGE SCALE GENOMIC DNA]</scope>
    <source>
        <strain evidence="8 11">YIM 90600</strain>
    </source>
</reference>
<dbReference type="RefSeq" id="WP_043570722.1">
    <property type="nucleotide sequence ID" value="NZ_CP022752.1"/>
</dbReference>
<name>A0A099D8Y4_9ACTN</name>
<dbReference type="GO" id="GO:0043190">
    <property type="term" value="C:ATP-binding cassette (ABC) transporter complex"/>
    <property type="evidence" value="ECO:0007669"/>
    <property type="project" value="InterPro"/>
</dbReference>
<dbReference type="OrthoDB" id="670210at2"/>
<evidence type="ECO:0000313" key="9">
    <source>
        <dbReference type="EMBL" id="KGI82272.1"/>
    </source>
</evidence>
<dbReference type="Proteomes" id="UP000029737">
    <property type="component" value="Unassembled WGS sequence"/>
</dbReference>
<keyword evidence="5" id="KW-0046">Antibiotic resistance</keyword>
<dbReference type="eggNOG" id="COG0842">
    <property type="taxonomic scope" value="Bacteria"/>
</dbReference>
<dbReference type="InterPro" id="IPR051784">
    <property type="entry name" value="Nod_factor_ABC_transporter"/>
</dbReference>
<keyword evidence="10" id="KW-1185">Reference proteome</keyword>
<comment type="subcellular location">
    <subcellularLocation>
        <location evidence="1">Membrane</location>
        <topology evidence="1">Multi-pass membrane protein</topology>
    </subcellularLocation>
</comment>
<evidence type="ECO:0000256" key="3">
    <source>
        <dbReference type="ARBA" id="ARBA00022989"/>
    </source>
</evidence>
<evidence type="ECO:0000313" key="8">
    <source>
        <dbReference type="EMBL" id="ASU80003.1"/>
    </source>
</evidence>
<evidence type="ECO:0000256" key="6">
    <source>
        <dbReference type="SAM" id="Phobius"/>
    </source>
</evidence>
<dbReference type="Pfam" id="PF01061">
    <property type="entry name" value="ABC2_membrane"/>
    <property type="match status" value="1"/>
</dbReference>
<dbReference type="InterPro" id="IPR013525">
    <property type="entry name" value="ABC2_TM"/>
</dbReference>
<evidence type="ECO:0000259" key="7">
    <source>
        <dbReference type="Pfam" id="PF01061"/>
    </source>
</evidence>
<dbReference type="PANTHER" id="PTHR43229">
    <property type="entry name" value="NODULATION PROTEIN J"/>
    <property type="match status" value="1"/>
</dbReference>
<dbReference type="PANTHER" id="PTHR43229:SF6">
    <property type="entry name" value="ABC-TYPE MULTIDRUG TRANSPORT SYSTEM, PERMEASE COMPONENT"/>
    <property type="match status" value="1"/>
</dbReference>
<sequence length="247" mass="25959">MSTIPLYTRYQFRETMRIPMAALGTLAFPTLFMLLFVVSNRSVSGDAAAATEAAGQMSLFAVISAFVFNLGAGVAEDRAKAWHAYLRTLPVGPMAQLGGRLCNALCFALLSLVPVGLAAMLLTEAEASVVEVGTTLFALVLAGIPFAFLGLAVGYSMPLKAAIPTVQLILFPLAFAGGLFLPPSLFPGWLDAISNALPTRAARELVLGALTGGGPPLTALLIAVGWAVVLGALAVFTFRRDEGRRFR</sequence>
<keyword evidence="3 6" id="KW-1133">Transmembrane helix</keyword>
<dbReference type="GO" id="GO:0046677">
    <property type="term" value="P:response to antibiotic"/>
    <property type="evidence" value="ECO:0007669"/>
    <property type="project" value="UniProtKB-KW"/>
</dbReference>
<feature type="transmembrane region" description="Helical" evidence="6">
    <location>
        <begin position="161"/>
        <end position="181"/>
    </location>
</feature>
<feature type="transmembrane region" description="Helical" evidence="6">
    <location>
        <begin position="58"/>
        <end position="76"/>
    </location>
</feature>
<keyword evidence="2 6" id="KW-0812">Transmembrane</keyword>
<evidence type="ECO:0000256" key="4">
    <source>
        <dbReference type="ARBA" id="ARBA00023136"/>
    </source>
</evidence>
<feature type="transmembrane region" description="Helical" evidence="6">
    <location>
        <begin position="134"/>
        <end position="154"/>
    </location>
</feature>
<dbReference type="HOGENOM" id="CLU_039483_5_2_11"/>
<evidence type="ECO:0000256" key="5">
    <source>
        <dbReference type="ARBA" id="ARBA00023251"/>
    </source>
</evidence>
<dbReference type="GO" id="GO:0140359">
    <property type="term" value="F:ABC-type transporter activity"/>
    <property type="evidence" value="ECO:0007669"/>
    <property type="project" value="InterPro"/>
</dbReference>
<reference evidence="9 10" key="1">
    <citation type="journal article" date="2014" name="PLoS ONE">
        <title>Identification and Characterization of a New Erythromycin Biosynthetic Gene Cluster in Actinopolyspora erythraea YIM90600, a Novel Erythronolide-Producing Halophilic Actinomycete Isolated from Salt Field.</title>
        <authorList>
            <person name="Chen D."/>
            <person name="Feng J."/>
            <person name="Huang L."/>
            <person name="Zhang Q."/>
            <person name="Wu J."/>
            <person name="Zhu X."/>
            <person name="Duan Y."/>
            <person name="Xu Z."/>
        </authorList>
    </citation>
    <scope>NUCLEOTIDE SEQUENCE [LARGE SCALE GENOMIC DNA]</scope>
    <source>
        <strain evidence="9 10">YIM90600</strain>
    </source>
</reference>
<feature type="transmembrane region" description="Helical" evidence="6">
    <location>
        <begin position="217"/>
        <end position="238"/>
    </location>
</feature>
<dbReference type="AlphaFoldDB" id="A0A099D8Y4"/>
<organism evidence="8 11">
    <name type="scientific">Actinopolyspora erythraea</name>
    <dbReference type="NCBI Taxonomy" id="414996"/>
    <lineage>
        <taxon>Bacteria</taxon>
        <taxon>Bacillati</taxon>
        <taxon>Actinomycetota</taxon>
        <taxon>Actinomycetes</taxon>
        <taxon>Actinopolysporales</taxon>
        <taxon>Actinopolysporaceae</taxon>
        <taxon>Actinopolyspora</taxon>
    </lineage>
</organism>
<keyword evidence="4 6" id="KW-0472">Membrane</keyword>
<dbReference type="PIRSF" id="PIRSF006648">
    <property type="entry name" value="DrrB"/>
    <property type="match status" value="1"/>
</dbReference>
<dbReference type="KEGG" id="aey:CDG81_18985"/>